<reference evidence="1 2" key="1">
    <citation type="submission" date="2024-02" db="EMBL/GenBank/DDBJ databases">
        <title>A draft genome for the cacao thread blight pathogen Marasmius crinis-equi.</title>
        <authorList>
            <person name="Cohen S.P."/>
            <person name="Baruah I.K."/>
            <person name="Amoako-Attah I."/>
            <person name="Bukari Y."/>
            <person name="Meinhardt L.W."/>
            <person name="Bailey B.A."/>
        </authorList>
    </citation>
    <scope>NUCLEOTIDE SEQUENCE [LARGE SCALE GENOMIC DNA]</scope>
    <source>
        <strain evidence="1 2">GH-76</strain>
    </source>
</reference>
<dbReference type="Proteomes" id="UP001465976">
    <property type="component" value="Unassembled WGS sequence"/>
</dbReference>
<name>A0ABR3EJC8_9AGAR</name>
<protein>
    <submittedName>
        <fullName evidence="1">Uncharacterized protein</fullName>
    </submittedName>
</protein>
<feature type="non-terminal residue" evidence="1">
    <location>
        <position position="1"/>
    </location>
</feature>
<evidence type="ECO:0000313" key="2">
    <source>
        <dbReference type="Proteomes" id="UP001465976"/>
    </source>
</evidence>
<gene>
    <name evidence="1" type="ORF">V5O48_019084</name>
</gene>
<accession>A0ABR3EJC8</accession>
<dbReference type="EMBL" id="JBAHYK010004097">
    <property type="protein sequence ID" value="KAL0562993.1"/>
    <property type="molecule type" value="Genomic_DNA"/>
</dbReference>
<comment type="caution">
    <text evidence="1">The sequence shown here is derived from an EMBL/GenBank/DDBJ whole genome shotgun (WGS) entry which is preliminary data.</text>
</comment>
<evidence type="ECO:0000313" key="1">
    <source>
        <dbReference type="EMBL" id="KAL0562993.1"/>
    </source>
</evidence>
<keyword evidence="2" id="KW-1185">Reference proteome</keyword>
<proteinExistence type="predicted"/>
<sequence>IKFFEGLAGNVYADHLVTSPNMKILYEPPLNTRKVRLLRDNHFGINDPLHFPQPFNCQAAFLACICVPHPDPSLPGLDTAFKIPGEDDFVQSPGFHGLGRLHRRTLDRFITLSQLIIAKFPSDASK</sequence>
<organism evidence="1 2">
    <name type="scientific">Marasmius crinis-equi</name>
    <dbReference type="NCBI Taxonomy" id="585013"/>
    <lineage>
        <taxon>Eukaryota</taxon>
        <taxon>Fungi</taxon>
        <taxon>Dikarya</taxon>
        <taxon>Basidiomycota</taxon>
        <taxon>Agaricomycotina</taxon>
        <taxon>Agaricomycetes</taxon>
        <taxon>Agaricomycetidae</taxon>
        <taxon>Agaricales</taxon>
        <taxon>Marasmiineae</taxon>
        <taxon>Marasmiaceae</taxon>
        <taxon>Marasmius</taxon>
    </lineage>
</organism>